<accession>A0A3M2KX40</accession>
<organism evidence="2 3">
    <name type="scientific">Nocardia stercoris</name>
    <dbReference type="NCBI Taxonomy" id="2483361"/>
    <lineage>
        <taxon>Bacteria</taxon>
        <taxon>Bacillati</taxon>
        <taxon>Actinomycetota</taxon>
        <taxon>Actinomycetes</taxon>
        <taxon>Mycobacteriales</taxon>
        <taxon>Nocardiaceae</taxon>
        <taxon>Nocardia</taxon>
    </lineage>
</organism>
<evidence type="ECO:0000313" key="2">
    <source>
        <dbReference type="EMBL" id="RMI28075.1"/>
    </source>
</evidence>
<reference evidence="2 3" key="1">
    <citation type="submission" date="2018-10" db="EMBL/GenBank/DDBJ databases">
        <title>Isolation from cow dung.</title>
        <authorList>
            <person name="Ling L."/>
        </authorList>
    </citation>
    <scope>NUCLEOTIDE SEQUENCE [LARGE SCALE GENOMIC DNA]</scope>
    <source>
        <strain evidence="2 3">NEAU-LL90</strain>
    </source>
</reference>
<dbReference type="PANTHER" id="PTHR32015">
    <property type="entry name" value="FASTING INDUCED LIPASE"/>
    <property type="match status" value="1"/>
</dbReference>
<dbReference type="Proteomes" id="UP000279275">
    <property type="component" value="Unassembled WGS sequence"/>
</dbReference>
<proteinExistence type="predicted"/>
<dbReference type="OrthoDB" id="8871309at2"/>
<keyword evidence="1" id="KW-0732">Signal</keyword>
<protein>
    <submittedName>
        <fullName evidence="2">Alpha/beta fold hydrolase</fullName>
    </submittedName>
</protein>
<keyword evidence="3" id="KW-1185">Reference proteome</keyword>
<dbReference type="PANTHER" id="PTHR32015:SF1">
    <property type="entry name" value="LIPASE"/>
    <property type="match status" value="1"/>
</dbReference>
<comment type="caution">
    <text evidence="2">The sequence shown here is derived from an EMBL/GenBank/DDBJ whole genome shotgun (WGS) entry which is preliminary data.</text>
</comment>
<name>A0A3M2KX40_9NOCA</name>
<dbReference type="RefSeq" id="WP_122191898.1">
    <property type="nucleotide sequence ID" value="NZ_RFFH01000026.1"/>
</dbReference>
<evidence type="ECO:0000313" key="3">
    <source>
        <dbReference type="Proteomes" id="UP000279275"/>
    </source>
</evidence>
<keyword evidence="2" id="KW-0378">Hydrolase</keyword>
<dbReference type="SUPFAM" id="SSF53474">
    <property type="entry name" value="alpha/beta-Hydrolases"/>
    <property type="match status" value="1"/>
</dbReference>
<dbReference type="Gene3D" id="3.40.50.1820">
    <property type="entry name" value="alpha/beta hydrolase"/>
    <property type="match status" value="1"/>
</dbReference>
<feature type="signal peptide" evidence="1">
    <location>
        <begin position="1"/>
        <end position="24"/>
    </location>
</feature>
<dbReference type="InterPro" id="IPR002918">
    <property type="entry name" value="Lipase_EstA/Esterase_EstB"/>
</dbReference>
<gene>
    <name evidence="2" type="ORF">EBN03_31940</name>
</gene>
<feature type="chain" id="PRO_5039179167" evidence="1">
    <location>
        <begin position="25"/>
        <end position="342"/>
    </location>
</feature>
<dbReference type="AlphaFoldDB" id="A0A3M2KX40"/>
<dbReference type="GO" id="GO:0016042">
    <property type="term" value="P:lipid catabolic process"/>
    <property type="evidence" value="ECO:0007669"/>
    <property type="project" value="InterPro"/>
</dbReference>
<dbReference type="InterPro" id="IPR029058">
    <property type="entry name" value="AB_hydrolase_fold"/>
</dbReference>
<dbReference type="Pfam" id="PF01674">
    <property type="entry name" value="Lipase_2"/>
    <property type="match status" value="1"/>
</dbReference>
<sequence>MGSPTRYSTRFGFAAAVRSGLALAGVCATLVAAGPLATADPYLAGGYPPVEVPVDWGPPQPGYMAAADYQRDHPDAAPMGANDFGCRPTPAHPRPVVLVHGTDGSAYANWSVLGAELSAAGFCVFAPNYGGVGGDRHYGVGDVWASSHQVGDFITRVRTATGAAQVDVVGFSEGASVSRYWIDKLGGAPAVDQWIGLASPSYGGDMYGLVPLVRQNPNLLDLVQEFTNLATVQQAAGSQFVTELNAGGDTVPGVRYTTVGSRFDEAVQPFENIALHGPGAVNLVLQDLCPPDQTGHFHMVFDPFVAQLVLQLLDPGNAPAPVCQPVPFGTGLLDSLIAGHQP</sequence>
<dbReference type="EMBL" id="RFFH01000026">
    <property type="protein sequence ID" value="RMI28075.1"/>
    <property type="molecule type" value="Genomic_DNA"/>
</dbReference>
<dbReference type="GO" id="GO:0016298">
    <property type="term" value="F:lipase activity"/>
    <property type="evidence" value="ECO:0007669"/>
    <property type="project" value="TreeGrafter"/>
</dbReference>
<evidence type="ECO:0000256" key="1">
    <source>
        <dbReference type="SAM" id="SignalP"/>
    </source>
</evidence>